<reference evidence="9 10" key="1">
    <citation type="submission" date="2018-01" db="EMBL/GenBank/DDBJ databases">
        <title>Harnessing the power of phylogenomics to disentangle the directionality and signatures of interkingdom host jumping in the parasitic fungal genus Tolypocladium.</title>
        <authorList>
            <person name="Quandt C.A."/>
            <person name="Patterson W."/>
            <person name="Spatafora J.W."/>
        </authorList>
    </citation>
    <scope>NUCLEOTIDE SEQUENCE [LARGE SCALE GENOMIC DNA]</scope>
    <source>
        <strain evidence="9 10">NRBC 100945</strain>
    </source>
</reference>
<evidence type="ECO:0000313" key="9">
    <source>
        <dbReference type="EMBL" id="POR30971.1"/>
    </source>
</evidence>
<feature type="compositionally biased region" description="Basic and acidic residues" evidence="6">
    <location>
        <begin position="290"/>
        <end position="316"/>
    </location>
</feature>
<feature type="transmembrane region" description="Helical" evidence="7">
    <location>
        <begin position="18"/>
        <end position="39"/>
    </location>
</feature>
<proteinExistence type="inferred from homology"/>
<dbReference type="AlphaFoldDB" id="A0A2S4KL93"/>
<evidence type="ECO:0000313" key="10">
    <source>
        <dbReference type="Proteomes" id="UP000237481"/>
    </source>
</evidence>
<organism evidence="9 10">
    <name type="scientific">Tolypocladium paradoxum</name>
    <dbReference type="NCBI Taxonomy" id="94208"/>
    <lineage>
        <taxon>Eukaryota</taxon>
        <taxon>Fungi</taxon>
        <taxon>Dikarya</taxon>
        <taxon>Ascomycota</taxon>
        <taxon>Pezizomycotina</taxon>
        <taxon>Sordariomycetes</taxon>
        <taxon>Hypocreomycetidae</taxon>
        <taxon>Hypocreales</taxon>
        <taxon>Ophiocordycipitaceae</taxon>
        <taxon>Tolypocladium</taxon>
    </lineage>
</organism>
<comment type="caution">
    <text evidence="9">The sequence shown here is derived from an EMBL/GenBank/DDBJ whole genome shotgun (WGS) entry which is preliminary data.</text>
</comment>
<evidence type="ECO:0000256" key="6">
    <source>
        <dbReference type="SAM" id="MobiDB-lite"/>
    </source>
</evidence>
<dbReference type="EMBL" id="PKSG01001118">
    <property type="protein sequence ID" value="POR30971.1"/>
    <property type="molecule type" value="Genomic_DNA"/>
</dbReference>
<dbReference type="Proteomes" id="UP000237481">
    <property type="component" value="Unassembled WGS sequence"/>
</dbReference>
<feature type="transmembrane region" description="Helical" evidence="7">
    <location>
        <begin position="51"/>
        <end position="77"/>
    </location>
</feature>
<dbReference type="OrthoDB" id="5022096at2759"/>
<evidence type="ECO:0000256" key="1">
    <source>
        <dbReference type="ARBA" id="ARBA00004141"/>
    </source>
</evidence>
<evidence type="ECO:0000256" key="4">
    <source>
        <dbReference type="ARBA" id="ARBA00023136"/>
    </source>
</evidence>
<dbReference type="PANTHER" id="PTHR33048:SF167">
    <property type="entry name" value="INTEGRAL MEMBRANE PROTEIN"/>
    <property type="match status" value="1"/>
</dbReference>
<name>A0A2S4KL93_9HYPO</name>
<keyword evidence="4 7" id="KW-0472">Membrane</keyword>
<feature type="transmembrane region" description="Helical" evidence="7">
    <location>
        <begin position="253"/>
        <end position="282"/>
    </location>
</feature>
<keyword evidence="3 7" id="KW-1133">Transmembrane helix</keyword>
<dbReference type="GO" id="GO:0016020">
    <property type="term" value="C:membrane"/>
    <property type="evidence" value="ECO:0007669"/>
    <property type="project" value="UniProtKB-SubCell"/>
</dbReference>
<gene>
    <name evidence="9" type="ORF">TPAR_08825</name>
</gene>
<feature type="transmembrane region" description="Helical" evidence="7">
    <location>
        <begin position="131"/>
        <end position="157"/>
    </location>
</feature>
<keyword evidence="10" id="KW-1185">Reference proteome</keyword>
<keyword evidence="2 7" id="KW-0812">Transmembrane</keyword>
<dbReference type="PANTHER" id="PTHR33048">
    <property type="entry name" value="PTH11-LIKE INTEGRAL MEMBRANE PROTEIN (AFU_ORTHOLOGUE AFUA_5G11245)"/>
    <property type="match status" value="1"/>
</dbReference>
<feature type="transmembrane region" description="Helical" evidence="7">
    <location>
        <begin position="210"/>
        <end position="233"/>
    </location>
</feature>
<evidence type="ECO:0000256" key="5">
    <source>
        <dbReference type="ARBA" id="ARBA00038359"/>
    </source>
</evidence>
<dbReference type="InterPro" id="IPR049326">
    <property type="entry name" value="Rhodopsin_dom_fungi"/>
</dbReference>
<evidence type="ECO:0000256" key="7">
    <source>
        <dbReference type="SAM" id="Phobius"/>
    </source>
</evidence>
<protein>
    <recommendedName>
        <fullName evidence="8">Rhodopsin domain-containing protein</fullName>
    </recommendedName>
</protein>
<feature type="transmembrane region" description="Helical" evidence="7">
    <location>
        <begin position="97"/>
        <end position="119"/>
    </location>
</feature>
<evidence type="ECO:0000259" key="8">
    <source>
        <dbReference type="Pfam" id="PF20684"/>
    </source>
</evidence>
<comment type="similarity">
    <text evidence="5">Belongs to the SAT4 family.</text>
</comment>
<dbReference type="STRING" id="94208.A0A2S4KL93"/>
<feature type="domain" description="Rhodopsin" evidence="8">
    <location>
        <begin position="35"/>
        <end position="275"/>
    </location>
</feature>
<feature type="transmembrane region" description="Helical" evidence="7">
    <location>
        <begin position="177"/>
        <end position="198"/>
    </location>
</feature>
<comment type="subcellular location">
    <subcellularLocation>
        <location evidence="1">Membrane</location>
        <topology evidence="1">Multi-pass membrane protein</topology>
    </subcellularLocation>
</comment>
<sequence>MTDVSTAIPPDVNRGPQILAVCGSMVGLALLVVGLRMWYRAVVRKNVAWDDYCMAAAMTVMFVEMMIIIPEVVLGAGRHVQFIKPESNIAKGLHLNFVTQPLSIIALCLTKVSVGLFLLRINPLPKFKRVIWATIAFTVAASVAGVFTVLFQCRPLAFTWDPSTPGGHCIPPANLRFAAFFNSSLSVLTDVIFSLLPIPMIWGVQLSWRLKAAIAALLSLGLFAAAASIIRITYIKDYGKHGDFLFDSSNLTIWTTVEICVAIVAGSMPSLKPIVVAVISGLSIGRASTRKRETGDGRDDWTSHKEDGKHGRGVDMHSLDRRNVALDGNYGCHEESAESLVSRQVCTTGEGRGPAIDGPRVCETPHATV</sequence>
<feature type="region of interest" description="Disordered" evidence="6">
    <location>
        <begin position="289"/>
        <end position="316"/>
    </location>
</feature>
<evidence type="ECO:0000256" key="3">
    <source>
        <dbReference type="ARBA" id="ARBA00022989"/>
    </source>
</evidence>
<accession>A0A2S4KL93</accession>
<evidence type="ECO:0000256" key="2">
    <source>
        <dbReference type="ARBA" id="ARBA00022692"/>
    </source>
</evidence>
<dbReference type="InterPro" id="IPR052337">
    <property type="entry name" value="SAT4-like"/>
</dbReference>
<dbReference type="Pfam" id="PF20684">
    <property type="entry name" value="Fung_rhodopsin"/>
    <property type="match status" value="1"/>
</dbReference>